<reference evidence="2 3" key="1">
    <citation type="journal article" date="2014" name="Genome Biol. Evol.">
        <title>The genome of the myxosporean Thelohanellus kitauei shows adaptations to nutrient acquisition within its fish host.</title>
        <authorList>
            <person name="Yang Y."/>
            <person name="Xiong J."/>
            <person name="Zhou Z."/>
            <person name="Huo F."/>
            <person name="Miao W."/>
            <person name="Ran C."/>
            <person name="Liu Y."/>
            <person name="Zhang J."/>
            <person name="Feng J."/>
            <person name="Wang M."/>
            <person name="Wang M."/>
            <person name="Wang L."/>
            <person name="Yao B."/>
        </authorList>
    </citation>
    <scope>NUCLEOTIDE SEQUENCE [LARGE SCALE GENOMIC DNA]</scope>
    <source>
        <strain evidence="2">Wuqing</strain>
    </source>
</reference>
<name>A0A0C2JVR9_THEKT</name>
<sequence>MLLLFFPHIMLRIFVMSICGIVYGIVIKFPTHKSTFQVEITGYYFINCEKISIQYEFEKDIKNKSIIQMKNQNKYYSIWEDNTNKLTFTFETNHFKNKYKFGEIGVDYEVNKKATYGLSKSKYQFRHDISYYIDDKKRNSSFRNIVIHLKEINDDTCTSILKFIQLSFEFLEEYIHDFELDGSYSDTFTVGFYTPESIDKIMHAIKAVVIFASVLIVFTIGFLIFKNRSLLFNPHEQTWQLIYYPNSHE</sequence>
<keyword evidence="3" id="KW-1185">Reference proteome</keyword>
<evidence type="ECO:0000313" key="2">
    <source>
        <dbReference type="EMBL" id="KII73523.1"/>
    </source>
</evidence>
<organism evidence="2 3">
    <name type="scientific">Thelohanellus kitauei</name>
    <name type="common">Myxosporean</name>
    <dbReference type="NCBI Taxonomy" id="669202"/>
    <lineage>
        <taxon>Eukaryota</taxon>
        <taxon>Metazoa</taxon>
        <taxon>Cnidaria</taxon>
        <taxon>Myxozoa</taxon>
        <taxon>Myxosporea</taxon>
        <taxon>Bivalvulida</taxon>
        <taxon>Platysporina</taxon>
        <taxon>Myxobolidae</taxon>
        <taxon>Thelohanellus</taxon>
    </lineage>
</organism>
<protein>
    <submittedName>
        <fullName evidence="2">Uncharacterized protein</fullName>
    </submittedName>
</protein>
<feature type="transmembrane region" description="Helical" evidence="1">
    <location>
        <begin position="207"/>
        <end position="225"/>
    </location>
</feature>
<feature type="transmembrane region" description="Helical" evidence="1">
    <location>
        <begin position="6"/>
        <end position="26"/>
    </location>
</feature>
<accession>A0A0C2JVR9</accession>
<keyword evidence="1" id="KW-0472">Membrane</keyword>
<comment type="caution">
    <text evidence="2">The sequence shown here is derived from an EMBL/GenBank/DDBJ whole genome shotgun (WGS) entry which is preliminary data.</text>
</comment>
<proteinExistence type="predicted"/>
<evidence type="ECO:0000313" key="3">
    <source>
        <dbReference type="Proteomes" id="UP000031668"/>
    </source>
</evidence>
<dbReference type="Proteomes" id="UP000031668">
    <property type="component" value="Unassembled WGS sequence"/>
</dbReference>
<dbReference type="AlphaFoldDB" id="A0A0C2JVR9"/>
<dbReference type="EMBL" id="JWZT01000794">
    <property type="protein sequence ID" value="KII73523.1"/>
    <property type="molecule type" value="Genomic_DNA"/>
</dbReference>
<evidence type="ECO:0000256" key="1">
    <source>
        <dbReference type="SAM" id="Phobius"/>
    </source>
</evidence>
<gene>
    <name evidence="2" type="ORF">RF11_05349</name>
</gene>
<keyword evidence="1" id="KW-1133">Transmembrane helix</keyword>
<keyword evidence="1" id="KW-0812">Transmembrane</keyword>